<gene>
    <name evidence="1" type="ORF">PXEA_LOCUS35398</name>
</gene>
<organism evidence="1 2">
    <name type="scientific">Protopolystoma xenopodis</name>
    <dbReference type="NCBI Taxonomy" id="117903"/>
    <lineage>
        <taxon>Eukaryota</taxon>
        <taxon>Metazoa</taxon>
        <taxon>Spiralia</taxon>
        <taxon>Lophotrochozoa</taxon>
        <taxon>Platyhelminthes</taxon>
        <taxon>Monogenea</taxon>
        <taxon>Polyopisthocotylea</taxon>
        <taxon>Polystomatidea</taxon>
        <taxon>Polystomatidae</taxon>
        <taxon>Protopolystoma</taxon>
    </lineage>
</organism>
<reference evidence="1" key="1">
    <citation type="submission" date="2018-11" db="EMBL/GenBank/DDBJ databases">
        <authorList>
            <consortium name="Pathogen Informatics"/>
        </authorList>
    </citation>
    <scope>NUCLEOTIDE SEQUENCE</scope>
</reference>
<keyword evidence="2" id="KW-1185">Reference proteome</keyword>
<name>A0A448XPS7_9PLAT</name>
<proteinExistence type="predicted"/>
<protein>
    <submittedName>
        <fullName evidence="1">Uncharacterized protein</fullName>
    </submittedName>
</protein>
<dbReference type="Proteomes" id="UP000784294">
    <property type="component" value="Unassembled WGS sequence"/>
</dbReference>
<evidence type="ECO:0000313" key="1">
    <source>
        <dbReference type="EMBL" id="VEL41958.1"/>
    </source>
</evidence>
<sequence>MMQQVLGSTGDEADEEGNVKYEMLVDAYNIDLAVTSLPLPLPFGCSNFHENALIVNFAMPLHDRPDMPESGSEWSRISRSRMRALVRLRRLV</sequence>
<dbReference type="EMBL" id="CAAALY010271857">
    <property type="protein sequence ID" value="VEL41958.1"/>
    <property type="molecule type" value="Genomic_DNA"/>
</dbReference>
<accession>A0A448XPS7</accession>
<comment type="caution">
    <text evidence="1">The sequence shown here is derived from an EMBL/GenBank/DDBJ whole genome shotgun (WGS) entry which is preliminary data.</text>
</comment>
<evidence type="ECO:0000313" key="2">
    <source>
        <dbReference type="Proteomes" id="UP000784294"/>
    </source>
</evidence>
<dbReference type="AlphaFoldDB" id="A0A448XPS7"/>